<keyword evidence="3" id="KW-1185">Reference proteome</keyword>
<dbReference type="EMBL" id="CATOUU010001114">
    <property type="protein sequence ID" value="CAI9972762.1"/>
    <property type="molecule type" value="Genomic_DNA"/>
</dbReference>
<name>A0AA86V1Q5_9EUKA</name>
<evidence type="ECO:0000313" key="3">
    <source>
        <dbReference type="Proteomes" id="UP001642409"/>
    </source>
</evidence>
<accession>A0AA86V1Q5</accession>
<dbReference type="EMBL" id="CAXDID020000096">
    <property type="protein sequence ID" value="CAL6024785.1"/>
    <property type="molecule type" value="Genomic_DNA"/>
</dbReference>
<organism evidence="1">
    <name type="scientific">Hexamita inflata</name>
    <dbReference type="NCBI Taxonomy" id="28002"/>
    <lineage>
        <taxon>Eukaryota</taxon>
        <taxon>Metamonada</taxon>
        <taxon>Diplomonadida</taxon>
        <taxon>Hexamitidae</taxon>
        <taxon>Hexamitinae</taxon>
        <taxon>Hexamita</taxon>
    </lineage>
</organism>
<dbReference type="Proteomes" id="UP001642409">
    <property type="component" value="Unassembled WGS sequence"/>
</dbReference>
<dbReference type="AlphaFoldDB" id="A0AA86V1Q5"/>
<reference evidence="2 3" key="2">
    <citation type="submission" date="2024-07" db="EMBL/GenBank/DDBJ databases">
        <authorList>
            <person name="Akdeniz Z."/>
        </authorList>
    </citation>
    <scope>NUCLEOTIDE SEQUENCE [LARGE SCALE GENOMIC DNA]</scope>
</reference>
<comment type="caution">
    <text evidence="1">The sequence shown here is derived from an EMBL/GenBank/DDBJ whole genome shotgun (WGS) entry which is preliminary data.</text>
</comment>
<evidence type="ECO:0000313" key="1">
    <source>
        <dbReference type="EMBL" id="CAI9972762.1"/>
    </source>
</evidence>
<gene>
    <name evidence="2" type="ORF">HINF_LOCUS29786</name>
    <name evidence="1" type="ORF">HINF_LOCUS60407</name>
</gene>
<sequence>MQNQTIQIVHTHLITFIFKFQEFSLLHACSNSVYTFKSHLNLSYPFQCFPSAYRAVICGVDAHVYNSLHDLAEFRQSARGNLKQNGKTRRKESVTHINMQQAHICRCAIQAGSGDRPDDERLMKAYTRFV</sequence>
<evidence type="ECO:0000313" key="2">
    <source>
        <dbReference type="EMBL" id="CAL6024785.1"/>
    </source>
</evidence>
<protein>
    <submittedName>
        <fullName evidence="2">Hypothetical_protein</fullName>
    </submittedName>
</protein>
<proteinExistence type="predicted"/>
<reference evidence="1" key="1">
    <citation type="submission" date="2023-06" db="EMBL/GenBank/DDBJ databases">
        <authorList>
            <person name="Kurt Z."/>
        </authorList>
    </citation>
    <scope>NUCLEOTIDE SEQUENCE</scope>
</reference>